<dbReference type="Pfam" id="PF09388">
    <property type="entry name" value="SpoOE-like"/>
    <property type="match status" value="1"/>
</dbReference>
<dbReference type="GO" id="GO:0046983">
    <property type="term" value="F:protein dimerization activity"/>
    <property type="evidence" value="ECO:0007669"/>
    <property type="project" value="InterPro"/>
</dbReference>
<dbReference type="RefSeq" id="WP_143083220.1">
    <property type="nucleotide sequence ID" value="NZ_FONT01000004.1"/>
</dbReference>
<dbReference type="Gene3D" id="4.10.280.10">
    <property type="entry name" value="Helix-loop-helix DNA-binding domain"/>
    <property type="match status" value="1"/>
</dbReference>
<proteinExistence type="predicted"/>
<sequence length="54" mass="6139">MPEPITLLQAIEEKRNILNKTAQNEPLSSEKVIQLSKELDCLLNKYERVVVTAS</sequence>
<name>A0A1I2DU45_9BACI</name>
<dbReference type="InterPro" id="IPR036638">
    <property type="entry name" value="HLH_DNA-bd_sf"/>
</dbReference>
<evidence type="ECO:0000313" key="2">
    <source>
        <dbReference type="Proteomes" id="UP000199516"/>
    </source>
</evidence>
<dbReference type="AlphaFoldDB" id="A0A1I2DU45"/>
<dbReference type="InterPro" id="IPR018540">
    <property type="entry name" value="Spo0E-like"/>
</dbReference>
<organism evidence="1 2">
    <name type="scientific">Alteribacillus iranensis</name>
    <dbReference type="NCBI Taxonomy" id="930128"/>
    <lineage>
        <taxon>Bacteria</taxon>
        <taxon>Bacillati</taxon>
        <taxon>Bacillota</taxon>
        <taxon>Bacilli</taxon>
        <taxon>Bacillales</taxon>
        <taxon>Bacillaceae</taxon>
        <taxon>Alteribacillus</taxon>
    </lineage>
</organism>
<gene>
    <name evidence="1" type="ORF">SAMN05192532_104315</name>
</gene>
<accession>A0A1I2DU45</accession>
<dbReference type="GO" id="GO:0043937">
    <property type="term" value="P:regulation of sporulation"/>
    <property type="evidence" value="ECO:0007669"/>
    <property type="project" value="InterPro"/>
</dbReference>
<evidence type="ECO:0000313" key="1">
    <source>
        <dbReference type="EMBL" id="SFE83987.1"/>
    </source>
</evidence>
<dbReference type="InterPro" id="IPR037208">
    <property type="entry name" value="Spo0E-like_sf"/>
</dbReference>
<keyword evidence="2" id="KW-1185">Reference proteome</keyword>
<dbReference type="EMBL" id="FONT01000004">
    <property type="protein sequence ID" value="SFE83987.1"/>
    <property type="molecule type" value="Genomic_DNA"/>
</dbReference>
<dbReference type="Proteomes" id="UP000199516">
    <property type="component" value="Unassembled WGS sequence"/>
</dbReference>
<reference evidence="1 2" key="1">
    <citation type="submission" date="2016-10" db="EMBL/GenBank/DDBJ databases">
        <authorList>
            <person name="de Groot N.N."/>
        </authorList>
    </citation>
    <scope>NUCLEOTIDE SEQUENCE [LARGE SCALE GENOMIC DNA]</scope>
    <source>
        <strain evidence="1 2">DSM 23995</strain>
    </source>
</reference>
<protein>
    <submittedName>
        <fullName evidence="1">Stage 0 sporulation regulatory protein</fullName>
    </submittedName>
</protein>
<dbReference type="SUPFAM" id="SSF140500">
    <property type="entry name" value="BAS1536-like"/>
    <property type="match status" value="1"/>
</dbReference>
<dbReference type="OrthoDB" id="2972613at2"/>